<sequence>MSATLGFERVTRRWASLRRFASLAVESALDTIEQGHVDVAPYFAKIVYFLPFASRSLEKILTYSVVKAVYGYAKKDASYFEVSADEVPGFEPDERDKVRATFESMRDLGLADVVAPDRIRLKVDQSGLGRVIKPVAPYVMGNITPQNVDVEAISYPYRVVSGVSSLYVMYRGGRLPSSFTIMMGLISPVAWVKRDGTVERKNTIEPDEWSTARTNMAKLKPLKDKFDVEYFKAIGVLYENKIIVRSYPIEVSGDMIDLVVAPTYRRYHTLLRERKISKVRPWGRAQ</sequence>
<evidence type="ECO:0000313" key="1">
    <source>
        <dbReference type="EMBL" id="HHQ49859.1"/>
    </source>
</evidence>
<dbReference type="EMBL" id="DRYQ01000009">
    <property type="protein sequence ID" value="HHQ49859.1"/>
    <property type="molecule type" value="Genomic_DNA"/>
</dbReference>
<proteinExistence type="predicted"/>
<gene>
    <name evidence="1" type="ORF">ENM66_00695</name>
</gene>
<comment type="caution">
    <text evidence="1">The sequence shown here is derived from an EMBL/GenBank/DDBJ whole genome shotgun (WGS) entry which is preliminary data.</text>
</comment>
<organism evidence="1">
    <name type="scientific">Ignisphaera aggregans</name>
    <dbReference type="NCBI Taxonomy" id="334771"/>
    <lineage>
        <taxon>Archaea</taxon>
        <taxon>Thermoproteota</taxon>
        <taxon>Thermoprotei</taxon>
        <taxon>Desulfurococcales</taxon>
        <taxon>Desulfurococcaceae</taxon>
        <taxon>Ignisphaera</taxon>
    </lineage>
</organism>
<reference evidence="1" key="1">
    <citation type="journal article" date="2020" name="mSystems">
        <title>Genome- and Community-Level Interaction Insights into Carbon Utilization and Element Cycling Functions of Hydrothermarchaeota in Hydrothermal Sediment.</title>
        <authorList>
            <person name="Zhou Z."/>
            <person name="Liu Y."/>
            <person name="Xu W."/>
            <person name="Pan J."/>
            <person name="Luo Z.H."/>
            <person name="Li M."/>
        </authorList>
    </citation>
    <scope>NUCLEOTIDE SEQUENCE [LARGE SCALE GENOMIC DNA]</scope>
    <source>
        <strain evidence="1">SpSt-1105</strain>
    </source>
</reference>
<name>A0A7J3Z4U0_9CREN</name>
<dbReference type="AlphaFoldDB" id="A0A7J3Z4U0"/>
<protein>
    <submittedName>
        <fullName evidence="1">Uncharacterized protein</fullName>
    </submittedName>
</protein>
<accession>A0A7J3Z4U0</accession>